<accession>A0BM69</accession>
<dbReference type="HOGENOM" id="CLU_019203_0_1_1"/>
<feature type="repeat" description="WD" evidence="3">
    <location>
        <begin position="282"/>
        <end position="314"/>
    </location>
</feature>
<dbReference type="Pfam" id="PF00400">
    <property type="entry name" value="WD40"/>
    <property type="match status" value="2"/>
</dbReference>
<dbReference type="STRING" id="5888.A0BM69"/>
<dbReference type="GO" id="GO:1990234">
    <property type="term" value="C:transferase complex"/>
    <property type="evidence" value="ECO:0007669"/>
    <property type="project" value="UniProtKB-ARBA"/>
</dbReference>
<keyword evidence="5" id="KW-1185">Reference proteome</keyword>
<gene>
    <name evidence="4" type="ORF">GSPATT00030270001</name>
</gene>
<dbReference type="InterPro" id="IPR001680">
    <property type="entry name" value="WD40_rpt"/>
</dbReference>
<dbReference type="PROSITE" id="PS50294">
    <property type="entry name" value="WD_REPEATS_REGION"/>
    <property type="match status" value="2"/>
</dbReference>
<evidence type="ECO:0000313" key="4">
    <source>
        <dbReference type="EMBL" id="CAK59636.1"/>
    </source>
</evidence>
<dbReference type="Proteomes" id="UP000000600">
    <property type="component" value="Unassembled WGS sequence"/>
</dbReference>
<dbReference type="SMART" id="SM00320">
    <property type="entry name" value="WD40"/>
    <property type="match status" value="4"/>
</dbReference>
<dbReference type="SUPFAM" id="SSF50978">
    <property type="entry name" value="WD40 repeat-like"/>
    <property type="match status" value="1"/>
</dbReference>
<feature type="repeat" description="WD" evidence="3">
    <location>
        <begin position="326"/>
        <end position="358"/>
    </location>
</feature>
<evidence type="ECO:0000256" key="1">
    <source>
        <dbReference type="ARBA" id="ARBA00022574"/>
    </source>
</evidence>
<protein>
    <submittedName>
        <fullName evidence="4">Uncharacterized protein</fullName>
    </submittedName>
</protein>
<dbReference type="PANTHER" id="PTHR22847:SF637">
    <property type="entry name" value="WD REPEAT DOMAIN 5B"/>
    <property type="match status" value="1"/>
</dbReference>
<name>A0BM69_PARTE</name>
<evidence type="ECO:0000256" key="2">
    <source>
        <dbReference type="ARBA" id="ARBA00022737"/>
    </source>
</evidence>
<organism evidence="4 5">
    <name type="scientific">Paramecium tetraurelia</name>
    <dbReference type="NCBI Taxonomy" id="5888"/>
    <lineage>
        <taxon>Eukaryota</taxon>
        <taxon>Sar</taxon>
        <taxon>Alveolata</taxon>
        <taxon>Ciliophora</taxon>
        <taxon>Intramacronucleata</taxon>
        <taxon>Oligohymenophorea</taxon>
        <taxon>Peniculida</taxon>
        <taxon>Parameciidae</taxon>
        <taxon>Paramecium</taxon>
    </lineage>
</organism>
<dbReference type="PANTHER" id="PTHR22847">
    <property type="entry name" value="WD40 REPEAT PROTEIN"/>
    <property type="match status" value="1"/>
</dbReference>
<keyword evidence="2" id="KW-0677">Repeat</keyword>
<keyword evidence="1 3" id="KW-0853">WD repeat</keyword>
<dbReference type="PROSITE" id="PS50082">
    <property type="entry name" value="WD_REPEATS_2"/>
    <property type="match status" value="2"/>
</dbReference>
<dbReference type="InParanoid" id="A0BM69"/>
<dbReference type="eggNOG" id="KOG0285">
    <property type="taxonomic scope" value="Eukaryota"/>
</dbReference>
<dbReference type="GeneID" id="5012818"/>
<dbReference type="AlphaFoldDB" id="A0BM69"/>
<sequence>MLNEEIQIACPIHNQEIVLLDIQEGILLGERACCKECHIRKAYSITKAIQRINALRLQQTQFINNNIEQTLADITQIEKTIKEFWKEIEVGFLEMNKSLDNQKAILKGQLNGENEIKIKSLGDLQQLGQMIFELENNKLNQQSEINQEDNNLYQSNLHNQLDQIQNIVEKYLTTLKATKINQELQVFFRNNYQEIQSTFLERWVDPIIFLNDQLKAVLCDFAGVLELNFENNQCLVQRLIQMQNITGIYVGADLTWIVTAGQDARISIWQADNQNWKLSQQLQGHLHSINKMIINKTESQVISGGLDSKIVIWNKKGSKLEKHASLKQHEKSITSLAWSHSGTYFASGSSDQNLIVWKSNNGAWEIFQKISDKHQAMISDIIFDNYDNIYTAAENVKVWKQDNCQKYLLSSIVKTFNEVKKMLFVYDHQYLIILQKTIEIYKVMKNDIVHKQSIDDEYNSVAVSKDGQYMIAQKYKNQQLQLLKLQAM</sequence>
<reference evidence="4 5" key="1">
    <citation type="journal article" date="2006" name="Nature">
        <title>Global trends of whole-genome duplications revealed by the ciliate Paramecium tetraurelia.</title>
        <authorList>
            <consortium name="Genoscope"/>
            <person name="Aury J.-M."/>
            <person name="Jaillon O."/>
            <person name="Duret L."/>
            <person name="Noel B."/>
            <person name="Jubin C."/>
            <person name="Porcel B.M."/>
            <person name="Segurens B."/>
            <person name="Daubin V."/>
            <person name="Anthouard V."/>
            <person name="Aiach N."/>
            <person name="Arnaiz O."/>
            <person name="Billaut A."/>
            <person name="Beisson J."/>
            <person name="Blanc I."/>
            <person name="Bouhouche K."/>
            <person name="Camara F."/>
            <person name="Duharcourt S."/>
            <person name="Guigo R."/>
            <person name="Gogendeau D."/>
            <person name="Katinka M."/>
            <person name="Keller A.-M."/>
            <person name="Kissmehl R."/>
            <person name="Klotz C."/>
            <person name="Koll F."/>
            <person name="Le Moue A."/>
            <person name="Lepere C."/>
            <person name="Malinsky S."/>
            <person name="Nowacki M."/>
            <person name="Nowak J.K."/>
            <person name="Plattner H."/>
            <person name="Poulain J."/>
            <person name="Ruiz F."/>
            <person name="Serrano V."/>
            <person name="Zagulski M."/>
            <person name="Dessen P."/>
            <person name="Betermier M."/>
            <person name="Weissenbach J."/>
            <person name="Scarpelli C."/>
            <person name="Schachter V."/>
            <person name="Sperling L."/>
            <person name="Meyer E."/>
            <person name="Cohen J."/>
            <person name="Wincker P."/>
        </authorList>
    </citation>
    <scope>NUCLEOTIDE SEQUENCE [LARGE SCALE GENOMIC DNA]</scope>
    <source>
        <strain evidence="4 5">Stock d4-2</strain>
    </source>
</reference>
<proteinExistence type="predicted"/>
<evidence type="ECO:0000313" key="5">
    <source>
        <dbReference type="Proteomes" id="UP000000600"/>
    </source>
</evidence>
<dbReference type="InterPro" id="IPR036322">
    <property type="entry name" value="WD40_repeat_dom_sf"/>
</dbReference>
<dbReference type="InterPro" id="IPR015943">
    <property type="entry name" value="WD40/YVTN_repeat-like_dom_sf"/>
</dbReference>
<dbReference type="OMA" id="GERACCK"/>
<dbReference type="EMBL" id="CT868003">
    <property type="protein sequence ID" value="CAK59636.1"/>
    <property type="molecule type" value="Genomic_DNA"/>
</dbReference>
<evidence type="ECO:0000256" key="3">
    <source>
        <dbReference type="PROSITE-ProRule" id="PRU00221"/>
    </source>
</evidence>
<dbReference type="RefSeq" id="XP_001427034.1">
    <property type="nucleotide sequence ID" value="XM_001426997.1"/>
</dbReference>
<dbReference type="Gene3D" id="2.130.10.10">
    <property type="entry name" value="YVTN repeat-like/Quinoprotein amine dehydrogenase"/>
    <property type="match status" value="1"/>
</dbReference>
<dbReference type="KEGG" id="ptm:GSPATT00030270001"/>
<dbReference type="OrthoDB" id="308449at2759"/>